<reference evidence="14" key="1">
    <citation type="submission" date="2016-11" db="UniProtKB">
        <authorList>
            <consortium name="WormBaseParasite"/>
        </authorList>
    </citation>
    <scope>IDENTIFICATION</scope>
</reference>
<proteinExistence type="inferred from homology"/>
<comment type="subcellular location">
    <subcellularLocation>
        <location evidence="2">Golgi apparatus membrane</location>
        <topology evidence="2">Single-pass type II membrane protein</topology>
    </subcellularLocation>
    <subcellularLocation>
        <location evidence="1">Membrane</location>
        <topology evidence="1">Multi-pass membrane protein</topology>
    </subcellularLocation>
</comment>
<evidence type="ECO:0000256" key="2">
    <source>
        <dbReference type="ARBA" id="ARBA00004323"/>
    </source>
</evidence>
<evidence type="ECO:0000313" key="13">
    <source>
        <dbReference type="Proteomes" id="UP000095283"/>
    </source>
</evidence>
<evidence type="ECO:0000256" key="11">
    <source>
        <dbReference type="SAM" id="MobiDB-lite"/>
    </source>
</evidence>
<dbReference type="Gene3D" id="3.10.110.10">
    <property type="entry name" value="Ubiquitin Conjugating Enzyme"/>
    <property type="match status" value="3"/>
</dbReference>
<feature type="region of interest" description="Disordered" evidence="11">
    <location>
        <begin position="88"/>
        <end position="138"/>
    </location>
</feature>
<evidence type="ECO:0000313" key="14">
    <source>
        <dbReference type="WBParaSite" id="Hba_14159"/>
    </source>
</evidence>
<dbReference type="Proteomes" id="UP000095283">
    <property type="component" value="Unplaced"/>
</dbReference>
<keyword evidence="4" id="KW-0328">Glycosyltransferase</keyword>
<feature type="compositionally biased region" description="Low complexity" evidence="11">
    <location>
        <begin position="94"/>
        <end position="111"/>
    </location>
</feature>
<keyword evidence="5" id="KW-0808">Transferase</keyword>
<keyword evidence="7" id="KW-0735">Signal-anchor</keyword>
<dbReference type="InterPro" id="IPR016135">
    <property type="entry name" value="UBQ-conjugating_enzyme/RWD"/>
</dbReference>
<feature type="transmembrane region" description="Helical" evidence="12">
    <location>
        <begin position="811"/>
        <end position="832"/>
    </location>
</feature>
<feature type="transmembrane region" description="Helical" evidence="12">
    <location>
        <begin position="891"/>
        <end position="915"/>
    </location>
</feature>
<evidence type="ECO:0000256" key="7">
    <source>
        <dbReference type="ARBA" id="ARBA00022968"/>
    </source>
</evidence>
<dbReference type="GO" id="GO:0000139">
    <property type="term" value="C:Golgi membrane"/>
    <property type="evidence" value="ECO:0007669"/>
    <property type="project" value="UniProtKB-SubCell"/>
</dbReference>
<evidence type="ECO:0000256" key="6">
    <source>
        <dbReference type="ARBA" id="ARBA00022692"/>
    </source>
</evidence>
<name>A0A1I7X9A1_HETBA</name>
<feature type="transmembrane region" description="Helical" evidence="12">
    <location>
        <begin position="853"/>
        <end position="871"/>
    </location>
</feature>
<dbReference type="GO" id="GO:0032216">
    <property type="term" value="F:glucosaminyl-phosphatidylinositol O-acyltransferase activity"/>
    <property type="evidence" value="ECO:0007669"/>
    <property type="project" value="TreeGrafter"/>
</dbReference>
<dbReference type="GO" id="GO:0006506">
    <property type="term" value="P:GPI anchor biosynthetic process"/>
    <property type="evidence" value="ECO:0007669"/>
    <property type="project" value="InterPro"/>
</dbReference>
<dbReference type="WBParaSite" id="Hba_14159">
    <property type="protein sequence ID" value="Hba_14159"/>
    <property type="gene ID" value="Hba_14159"/>
</dbReference>
<dbReference type="PANTHER" id="PTHR20661">
    <property type="entry name" value="PHOSPHATIDYLINOSITOL-GLYCAN BIOSYNTHESIS CLASS W PROTEIN"/>
    <property type="match status" value="1"/>
</dbReference>
<feature type="transmembrane region" description="Helical" evidence="12">
    <location>
        <begin position="738"/>
        <end position="758"/>
    </location>
</feature>
<feature type="transmembrane region" description="Helical" evidence="12">
    <location>
        <begin position="687"/>
        <end position="706"/>
    </location>
</feature>
<keyword evidence="9" id="KW-0333">Golgi apparatus</keyword>
<sequence length="937" mass="105604">MFMLFGSIIAALLMEEEYESVALVKPEVFVYRIPPLTNNRGHKIFVINKIDHFKYIEKSAELAQQETTSQPSLDLAFKEGQTISINIGKKHLDSQSTSNRTRPTPSTGGAVPPLPPPPGATSVRSRTIIPSTSTAPTGTTDLFMDFPVPSCNPSPTAIRRLRKDLERILQEPIDEWHYCLKGSPGTHYEGGYYYGKLIFQPDFPWKPPAICMITPNGRLWLIKVGLHSFMNEDTFAAGTCNESPEFRRHLAANSKNWNLKNPNFVHMFPDLVDEFEGRTPLVPFIDFVALLLCCDGFIRIQPVVMDDSTCRLSPCDASSLRASVLGLRFGPASAPNAVDLDMVGASVTATARLKKDYHKLLREPVPFMKAAPLHENILEWHYIIFGAPNTPYEDFHPDTWNPAWTVSTIITGLLSFMNDTSPTLGSITSSDAEKKILARRSKAFNLRVYIDIFDMNMYYAAGTLISTAEDAHLREEEERVKRMNFLRTYLLAAIVVYVLCTLIILHNCTCSIANDSKEMLKLGIHKRSTDFPNVVSKLPETFLLVVIMSSPNSSVTRAVIRDTWLKLSTKGPDVVRHLFPIGMKGISASLRSHIDEEEQIHRDLAILDSLEENYANLAKKTLNTMEYAYQNYKFQYLLKLLYSNLVSNNNNFLNIIALCMNNVLRSVFQRQLICQFHTAITVLSQSLSLVSVILSACLVTLLIFVVCEYHMSPERPTARIVLNKIIDEHHHPTTFLTYYRSTMLLLVGAAILAVDFPVFPRRFAKTGYYICAKVLPRRFPILLGVLFCIMQQALLMNGYEWILSGKNTRETLFSANAEGICSMMGYLALYYISDSVAEFISKTGIRIKSWLECCVRLFCLAVIFFVFQLIAERTVGPPCRRVVNVTYIFAQMSLLVFSLACFLCVQLFSIVAWAANVPHFSADMLVASPLVFLNDLM</sequence>
<evidence type="ECO:0000256" key="5">
    <source>
        <dbReference type="ARBA" id="ARBA00022679"/>
    </source>
</evidence>
<dbReference type="GO" id="GO:0016758">
    <property type="term" value="F:hexosyltransferase activity"/>
    <property type="evidence" value="ECO:0007669"/>
    <property type="project" value="InterPro"/>
</dbReference>
<evidence type="ECO:0000256" key="4">
    <source>
        <dbReference type="ARBA" id="ARBA00022676"/>
    </source>
</evidence>
<keyword evidence="6 12" id="KW-0812">Transmembrane</keyword>
<feature type="transmembrane region" description="Helical" evidence="12">
    <location>
        <begin position="779"/>
        <end position="799"/>
    </location>
</feature>
<dbReference type="InterPro" id="IPR002659">
    <property type="entry name" value="Glyco_trans_31"/>
</dbReference>
<feature type="compositionally biased region" description="Polar residues" evidence="11">
    <location>
        <begin position="124"/>
        <end position="138"/>
    </location>
</feature>
<evidence type="ECO:0000256" key="1">
    <source>
        <dbReference type="ARBA" id="ARBA00004141"/>
    </source>
</evidence>
<dbReference type="GO" id="GO:0005783">
    <property type="term" value="C:endoplasmic reticulum"/>
    <property type="evidence" value="ECO:0007669"/>
    <property type="project" value="TreeGrafter"/>
</dbReference>
<dbReference type="Pfam" id="PF06423">
    <property type="entry name" value="GWT1"/>
    <property type="match status" value="2"/>
</dbReference>
<protein>
    <submittedName>
        <fullName evidence="14">UBIQUITIN_CONJUGAT_2 domain-containing protein</fullName>
    </submittedName>
</protein>
<evidence type="ECO:0000256" key="9">
    <source>
        <dbReference type="ARBA" id="ARBA00023034"/>
    </source>
</evidence>
<dbReference type="PANTHER" id="PTHR20661:SF0">
    <property type="entry name" value="PHOSPHATIDYLINOSITOL-GLYCAN BIOSYNTHESIS CLASS W PROTEIN"/>
    <property type="match status" value="1"/>
</dbReference>
<evidence type="ECO:0000256" key="3">
    <source>
        <dbReference type="ARBA" id="ARBA00008661"/>
    </source>
</evidence>
<dbReference type="Pfam" id="PF01762">
    <property type="entry name" value="Galactosyl_T"/>
    <property type="match status" value="1"/>
</dbReference>
<organism evidence="13 14">
    <name type="scientific">Heterorhabditis bacteriophora</name>
    <name type="common">Entomopathogenic nematode worm</name>
    <dbReference type="NCBI Taxonomy" id="37862"/>
    <lineage>
        <taxon>Eukaryota</taxon>
        <taxon>Metazoa</taxon>
        <taxon>Ecdysozoa</taxon>
        <taxon>Nematoda</taxon>
        <taxon>Chromadorea</taxon>
        <taxon>Rhabditida</taxon>
        <taxon>Rhabditina</taxon>
        <taxon>Rhabditomorpha</taxon>
        <taxon>Strongyloidea</taxon>
        <taxon>Heterorhabditidae</taxon>
        <taxon>Heterorhabditis</taxon>
    </lineage>
</organism>
<keyword evidence="10 12" id="KW-0472">Membrane</keyword>
<dbReference type="SUPFAM" id="SSF54495">
    <property type="entry name" value="UBC-like"/>
    <property type="match status" value="2"/>
</dbReference>
<evidence type="ECO:0000256" key="10">
    <source>
        <dbReference type="ARBA" id="ARBA00023136"/>
    </source>
</evidence>
<dbReference type="InterPro" id="IPR009447">
    <property type="entry name" value="PIGW/GWT1"/>
</dbReference>
<evidence type="ECO:0000256" key="12">
    <source>
        <dbReference type="SAM" id="Phobius"/>
    </source>
</evidence>
<evidence type="ECO:0000256" key="8">
    <source>
        <dbReference type="ARBA" id="ARBA00022989"/>
    </source>
</evidence>
<dbReference type="GO" id="GO:0072659">
    <property type="term" value="P:protein localization to plasma membrane"/>
    <property type="evidence" value="ECO:0007669"/>
    <property type="project" value="TreeGrafter"/>
</dbReference>
<feature type="transmembrane region" description="Helical" evidence="12">
    <location>
        <begin position="489"/>
        <end position="513"/>
    </location>
</feature>
<dbReference type="SMART" id="SM00212">
    <property type="entry name" value="UBCc"/>
    <property type="match status" value="1"/>
</dbReference>
<dbReference type="AlphaFoldDB" id="A0A1I7X9A1"/>
<accession>A0A1I7X9A1</accession>
<keyword evidence="8 12" id="KW-1133">Transmembrane helix</keyword>
<comment type="similarity">
    <text evidence="3">Belongs to the glycosyltransferase 31 family.</text>
</comment>
<keyword evidence="13" id="KW-1185">Reference proteome</keyword>